<evidence type="ECO:0000313" key="6">
    <source>
        <dbReference type="Proteomes" id="UP000322362"/>
    </source>
</evidence>
<keyword evidence="1" id="KW-0805">Transcription regulation</keyword>
<dbReference type="Proteomes" id="UP000322362">
    <property type="component" value="Unassembled WGS sequence"/>
</dbReference>
<dbReference type="InterPro" id="IPR000843">
    <property type="entry name" value="HTH_LacI"/>
</dbReference>
<evidence type="ECO:0000256" key="2">
    <source>
        <dbReference type="ARBA" id="ARBA00023125"/>
    </source>
</evidence>
<organism evidence="5 6">
    <name type="scientific">Sphingobacterium phlebotomi</name>
    <dbReference type="NCBI Taxonomy" id="2605433"/>
    <lineage>
        <taxon>Bacteria</taxon>
        <taxon>Pseudomonadati</taxon>
        <taxon>Bacteroidota</taxon>
        <taxon>Sphingobacteriia</taxon>
        <taxon>Sphingobacteriales</taxon>
        <taxon>Sphingobacteriaceae</taxon>
        <taxon>Sphingobacterium</taxon>
    </lineage>
</organism>
<dbReference type="GO" id="GO:0000976">
    <property type="term" value="F:transcription cis-regulatory region binding"/>
    <property type="evidence" value="ECO:0007669"/>
    <property type="project" value="TreeGrafter"/>
</dbReference>
<dbReference type="Gene3D" id="3.40.50.2300">
    <property type="match status" value="1"/>
</dbReference>
<keyword evidence="3" id="KW-0804">Transcription</keyword>
<dbReference type="PROSITE" id="PS50932">
    <property type="entry name" value="HTH_LACI_2"/>
    <property type="match status" value="1"/>
</dbReference>
<dbReference type="SUPFAM" id="SSF47413">
    <property type="entry name" value="lambda repressor-like DNA-binding domains"/>
    <property type="match status" value="1"/>
</dbReference>
<dbReference type="InterPro" id="IPR010982">
    <property type="entry name" value="Lambda_DNA-bd_dom_sf"/>
</dbReference>
<keyword evidence="6" id="KW-1185">Reference proteome</keyword>
<dbReference type="EMBL" id="VTAV01000003">
    <property type="protein sequence ID" value="TYR36964.1"/>
    <property type="molecule type" value="Genomic_DNA"/>
</dbReference>
<dbReference type="PANTHER" id="PTHR30146:SF109">
    <property type="entry name" value="HTH-TYPE TRANSCRIPTIONAL REGULATOR GALS"/>
    <property type="match status" value="1"/>
</dbReference>
<evidence type="ECO:0000256" key="1">
    <source>
        <dbReference type="ARBA" id="ARBA00023015"/>
    </source>
</evidence>
<sequence>MANKKPSINDIAKHLSVTKSTVSFIINGKAEAHRISKKQEQRVLEYIKEIGYTPNYMAKSLATGKTNSIGLIVENIGDSFFGLGGTRF</sequence>
<evidence type="ECO:0000313" key="5">
    <source>
        <dbReference type="EMBL" id="TYR36964.1"/>
    </source>
</evidence>
<proteinExistence type="predicted"/>
<accession>A0A5D4H8R8</accession>
<dbReference type="AlphaFoldDB" id="A0A5D4H8R8"/>
<gene>
    <name evidence="5" type="ORF">FXV77_07235</name>
</gene>
<dbReference type="GO" id="GO:0003700">
    <property type="term" value="F:DNA-binding transcription factor activity"/>
    <property type="evidence" value="ECO:0007669"/>
    <property type="project" value="TreeGrafter"/>
</dbReference>
<evidence type="ECO:0000256" key="3">
    <source>
        <dbReference type="ARBA" id="ARBA00023163"/>
    </source>
</evidence>
<keyword evidence="2" id="KW-0238">DNA-binding</keyword>
<protein>
    <submittedName>
        <fullName evidence="5">LacI family transcriptional regulator</fullName>
    </submittedName>
</protein>
<name>A0A5D4H8R8_9SPHI</name>
<dbReference type="RefSeq" id="WP_148918551.1">
    <property type="nucleotide sequence ID" value="NZ_VTAV01000003.1"/>
</dbReference>
<dbReference type="Pfam" id="PF00356">
    <property type="entry name" value="LacI"/>
    <property type="match status" value="1"/>
</dbReference>
<dbReference type="SMART" id="SM00354">
    <property type="entry name" value="HTH_LACI"/>
    <property type="match status" value="1"/>
</dbReference>
<dbReference type="PANTHER" id="PTHR30146">
    <property type="entry name" value="LACI-RELATED TRANSCRIPTIONAL REPRESSOR"/>
    <property type="match status" value="1"/>
</dbReference>
<dbReference type="CDD" id="cd01392">
    <property type="entry name" value="HTH_LacI"/>
    <property type="match status" value="1"/>
</dbReference>
<dbReference type="Gene3D" id="1.10.260.40">
    <property type="entry name" value="lambda repressor-like DNA-binding domains"/>
    <property type="match status" value="1"/>
</dbReference>
<reference evidence="5 6" key="1">
    <citation type="submission" date="2019-08" db="EMBL/GenBank/DDBJ databases">
        <title>Phlebobacter frassis gen. nov. sp. nov., a new member of family Sphingobacteriaceae isolated from sand fly rearing media.</title>
        <authorList>
            <person name="Kakumanu M.L."/>
            <person name="Marayati B.F."/>
            <person name="Wada-Katsumata A."/>
            <person name="Wasserberg G."/>
            <person name="Schal C."/>
            <person name="Apperson C.S."/>
            <person name="Ponnusamy L."/>
        </authorList>
    </citation>
    <scope>NUCLEOTIDE SEQUENCE [LARGE SCALE GENOMIC DNA]</scope>
    <source>
        <strain evidence="5 6">SSI9</strain>
    </source>
</reference>
<feature type="domain" description="HTH lacI-type" evidence="4">
    <location>
        <begin position="6"/>
        <end position="63"/>
    </location>
</feature>
<evidence type="ECO:0000259" key="4">
    <source>
        <dbReference type="PROSITE" id="PS50932"/>
    </source>
</evidence>
<comment type="caution">
    <text evidence="5">The sequence shown here is derived from an EMBL/GenBank/DDBJ whole genome shotgun (WGS) entry which is preliminary data.</text>
</comment>